<dbReference type="KEGG" id="dalk:DSCA_39750"/>
<name>A0A5K7YP05_9BACT</name>
<organism evidence="4 5">
    <name type="scientific">Desulfosarcina alkanivorans</name>
    <dbReference type="NCBI Taxonomy" id="571177"/>
    <lineage>
        <taxon>Bacteria</taxon>
        <taxon>Pseudomonadati</taxon>
        <taxon>Thermodesulfobacteriota</taxon>
        <taxon>Desulfobacteria</taxon>
        <taxon>Desulfobacterales</taxon>
        <taxon>Desulfosarcinaceae</taxon>
        <taxon>Desulfosarcina</taxon>
    </lineage>
</organism>
<dbReference type="InterPro" id="IPR017871">
    <property type="entry name" value="ABC_transporter-like_CS"/>
</dbReference>
<proteinExistence type="predicted"/>
<protein>
    <submittedName>
        <fullName evidence="4">Sugar ABC transporter</fullName>
    </submittedName>
</protein>
<sequence length="509" mass="54739">MGSPMHDQPPLLEMRGITKRFGSVTANDGIDLTLSAGEIVGLLGENGAGKTTLMNILFGAYDADEGTIRIDGRPAVVRSSADALALGVGMVHQHYHLVPSHSVLENLMVGQSGGRWRRKRKKILDRMDEIKGRYGLHLDPFALAGDLTVGQQQRLEIIKALVRGARILILDEPTAALTPQEARGLFGALRSMADNGMGVIFISHKLHEVRTITTRVVILRQGRVAAAVDNDAHTSKRQLAELMCGRTVSPPEKRPVARGPVVLELDGISTNGGSRMGLKGIRLKVHAGEIVGVAGVSGNGQRELADILAGVLTPAAGRVKIDGTPVNPLSPQNVQRLGIGRIPEDRMGTGLITTLPLSANIVLPRIRERRFSRFGFLKPGAIRRFARNRIHQFGIKAARSGIRAGTLSGGNLQKALLARELAWNPRVLLAAQPTRGLDVSAAGFVHGQFLQLRLKGSGVLVISEDLDELFLLCDRIAVMFEGRIMEVIPIEAASVERVGLLMAGVREAA</sequence>
<dbReference type="PANTHER" id="PTHR43790">
    <property type="entry name" value="CARBOHYDRATE TRANSPORT ATP-BINDING PROTEIN MG119-RELATED"/>
    <property type="match status" value="1"/>
</dbReference>
<dbReference type="CDD" id="cd03216">
    <property type="entry name" value="ABC_Carb_Monos_I"/>
    <property type="match status" value="1"/>
</dbReference>
<dbReference type="GO" id="GO:0005524">
    <property type="term" value="F:ATP binding"/>
    <property type="evidence" value="ECO:0007669"/>
    <property type="project" value="UniProtKB-KW"/>
</dbReference>
<reference evidence="4 5" key="1">
    <citation type="submission" date="2019-11" db="EMBL/GenBank/DDBJ databases">
        <title>Comparative genomics of hydrocarbon-degrading Desulfosarcina strains.</title>
        <authorList>
            <person name="Watanabe M."/>
            <person name="Kojima H."/>
            <person name="Fukui M."/>
        </authorList>
    </citation>
    <scope>NUCLEOTIDE SEQUENCE [LARGE SCALE GENOMIC DNA]</scope>
    <source>
        <strain evidence="4 5">PL12</strain>
    </source>
</reference>
<dbReference type="CDD" id="cd03215">
    <property type="entry name" value="ABC_Carb_Monos_II"/>
    <property type="match status" value="1"/>
</dbReference>
<keyword evidence="5" id="KW-1185">Reference proteome</keyword>
<keyword evidence="2" id="KW-0067">ATP-binding</keyword>
<dbReference type="InterPro" id="IPR027417">
    <property type="entry name" value="P-loop_NTPase"/>
</dbReference>
<dbReference type="SMART" id="SM00382">
    <property type="entry name" value="AAA"/>
    <property type="match status" value="1"/>
</dbReference>
<dbReference type="AlphaFoldDB" id="A0A5K7YP05"/>
<evidence type="ECO:0000313" key="5">
    <source>
        <dbReference type="Proteomes" id="UP000427906"/>
    </source>
</evidence>
<dbReference type="GO" id="GO:0016887">
    <property type="term" value="F:ATP hydrolysis activity"/>
    <property type="evidence" value="ECO:0007669"/>
    <property type="project" value="InterPro"/>
</dbReference>
<feature type="domain" description="ABC transporter" evidence="3">
    <location>
        <begin position="12"/>
        <end position="246"/>
    </location>
</feature>
<dbReference type="Gene3D" id="3.40.50.300">
    <property type="entry name" value="P-loop containing nucleotide triphosphate hydrolases"/>
    <property type="match status" value="2"/>
</dbReference>
<dbReference type="PANTHER" id="PTHR43790:SF4">
    <property type="entry name" value="GUANOSINE IMPORT ATP-BINDING PROTEIN NUPO"/>
    <property type="match status" value="1"/>
</dbReference>
<accession>A0A5K7YP05</accession>
<evidence type="ECO:0000313" key="4">
    <source>
        <dbReference type="EMBL" id="BBO70045.1"/>
    </source>
</evidence>
<gene>
    <name evidence="4" type="ORF">DSCA_39750</name>
</gene>
<evidence type="ECO:0000259" key="3">
    <source>
        <dbReference type="PROSITE" id="PS50893"/>
    </source>
</evidence>
<evidence type="ECO:0000256" key="2">
    <source>
        <dbReference type="ARBA" id="ARBA00022840"/>
    </source>
</evidence>
<feature type="domain" description="ABC transporter" evidence="3">
    <location>
        <begin position="263"/>
        <end position="506"/>
    </location>
</feature>
<dbReference type="Proteomes" id="UP000427906">
    <property type="component" value="Chromosome"/>
</dbReference>
<dbReference type="PROSITE" id="PS00211">
    <property type="entry name" value="ABC_TRANSPORTER_1"/>
    <property type="match status" value="1"/>
</dbReference>
<dbReference type="Pfam" id="PF00005">
    <property type="entry name" value="ABC_tran"/>
    <property type="match status" value="2"/>
</dbReference>
<keyword evidence="1" id="KW-0547">Nucleotide-binding</keyword>
<dbReference type="EMBL" id="AP021874">
    <property type="protein sequence ID" value="BBO70045.1"/>
    <property type="molecule type" value="Genomic_DNA"/>
</dbReference>
<evidence type="ECO:0000256" key="1">
    <source>
        <dbReference type="ARBA" id="ARBA00022741"/>
    </source>
</evidence>
<dbReference type="InterPro" id="IPR003593">
    <property type="entry name" value="AAA+_ATPase"/>
</dbReference>
<dbReference type="InterPro" id="IPR003439">
    <property type="entry name" value="ABC_transporter-like_ATP-bd"/>
</dbReference>
<dbReference type="PROSITE" id="PS50893">
    <property type="entry name" value="ABC_TRANSPORTER_2"/>
    <property type="match status" value="2"/>
</dbReference>
<dbReference type="InterPro" id="IPR050107">
    <property type="entry name" value="ABC_carbohydrate_import_ATPase"/>
</dbReference>
<dbReference type="SUPFAM" id="SSF52540">
    <property type="entry name" value="P-loop containing nucleoside triphosphate hydrolases"/>
    <property type="match status" value="2"/>
</dbReference>